<sequence length="173" mass="19200">MKKLIAITLGLIFLGSPLCLSDAAAGAKTRIVRGGGVEVRVPDNFPPEIIGGDKRDGYIKLDVRGQQGMCDDFFEIHWSNKELSYQDILSKEGYTFLFETPLEGLKAKVSGAEVDFAEVVMRIKDPNGEVKEQNFLLAGFYCKKTGRHFLALAFLNTLPHLEFVNVLKTLKCS</sequence>
<proteinExistence type="predicted"/>
<feature type="chain" id="PRO_5018994248" evidence="1">
    <location>
        <begin position="22"/>
        <end position="173"/>
    </location>
</feature>
<keyword evidence="1" id="KW-0732">Signal</keyword>
<evidence type="ECO:0000313" key="2">
    <source>
        <dbReference type="EMBL" id="QAT17733.1"/>
    </source>
</evidence>
<keyword evidence="3" id="KW-1185">Reference proteome</keyword>
<dbReference type="AlphaFoldDB" id="A0A410P6E0"/>
<name>A0A410P6E0_VELA1</name>
<evidence type="ECO:0000256" key="1">
    <source>
        <dbReference type="SAM" id="SignalP"/>
    </source>
</evidence>
<dbReference type="KEGG" id="vai:BU251_08375"/>
<dbReference type="RefSeq" id="WP_128700699.1">
    <property type="nucleotide sequence ID" value="NZ_CP019384.1"/>
</dbReference>
<reference evidence="2 3" key="1">
    <citation type="submission" date="2017-01" db="EMBL/GenBank/DDBJ databases">
        <title>First insights into the biology of 'candidatus Vampirococcus archaeovorus'.</title>
        <authorList>
            <person name="Kizina J."/>
            <person name="Jordan S."/>
            <person name="Stueber K."/>
            <person name="Reinhardt R."/>
            <person name="Harder J."/>
        </authorList>
    </citation>
    <scope>NUCLEOTIDE SEQUENCE [LARGE SCALE GENOMIC DNA]</scope>
    <source>
        <strain evidence="2 3">LiM</strain>
    </source>
</reference>
<dbReference type="EMBL" id="CP019384">
    <property type="protein sequence ID" value="QAT17733.1"/>
    <property type="molecule type" value="Genomic_DNA"/>
</dbReference>
<organism evidence="2 3">
    <name type="scientific">Velamenicoccus archaeovorus</name>
    <dbReference type="NCBI Taxonomy" id="1930593"/>
    <lineage>
        <taxon>Bacteria</taxon>
        <taxon>Pseudomonadati</taxon>
        <taxon>Candidatus Omnitrophota</taxon>
        <taxon>Candidatus Velamenicoccus</taxon>
    </lineage>
</organism>
<protein>
    <submittedName>
        <fullName evidence="2">Uncharacterized protein</fullName>
    </submittedName>
</protein>
<feature type="signal peptide" evidence="1">
    <location>
        <begin position="1"/>
        <end position="21"/>
    </location>
</feature>
<evidence type="ECO:0000313" key="3">
    <source>
        <dbReference type="Proteomes" id="UP000287243"/>
    </source>
</evidence>
<gene>
    <name evidence="2" type="ORF">BU251_08375</name>
</gene>
<dbReference type="Proteomes" id="UP000287243">
    <property type="component" value="Chromosome"/>
</dbReference>
<accession>A0A410P6E0</accession>